<proteinExistence type="predicted"/>
<sequence>MIREDEGIANYPFDETEVLPYEVETNISEEDRAINVHYVRNQERHINLRADLSEHLRGWAIQDDDGSDFNSFKSLLPPSTQISFKEIPNDSDKPALTMSKSLLPPSTRISFKERPNDSDKPALTMRVLLVVEGPLAIDSSFIAIGWLPDLCGIKACLFSLLLGTRKFLTGDDYPLYTVQYSPDHNLLLQPFHLLKVLESRVYGYFDTKHSGSNIKITILALTDVKMIAGEVAFVLLNSLCPILLLFNHGRLQTNKLGVLRVLLVVEGPLAIDSSFIAIGWLPDLCGIKACLFSLLLGTRKFLTGDDYPLYTVQYSPDHNLLLQPFHLLKVLESRVYGYFDTKHSGSNIKITILALTDVKMIAAKFEALTNSSLHFGGWLAGNFDTKHRGSNIKIVILVYIGAEWFLVWSSPFLLRKLLIGDDCPLYAVQHSSDSFGDAILIITFYRSHFTFQSCRVWEQCSIGSCHSYFDIEHRGSNIKITILLWANLSPCFIHTRSSLVGALVIMFVPYCECQSVNYFLPCRTTGSIWKFVASPTSIQILKLFVRPDIFIDTCLVRESSFAWLDLRNNESSKQFTSADFRFFCWYFLLSTIHEEDTGCRTMCRLFLKEILRVLIVFSVPHVAYGRSSSLRSHAYRLLQLAMEFLWLGSGFLGPSLHVKSTFLFLFSFLFLRVRDARGYTSLTGGSDDRDCKDRCFCRSINSTMVLLVVEGPSAIDSSFEAIGWLYLLPVILISNTVVQISRSPFWLSWANLSPCFIHTRSSLVGWALITMRYPRPHWAQTNPRQFWAEARLPKHAARGRNPRTSRMRPPGLELGFTTM</sequence>
<gene>
    <name evidence="1" type="ORF">OSB04_027085</name>
</gene>
<organism evidence="1 2">
    <name type="scientific">Centaurea solstitialis</name>
    <name type="common">yellow star-thistle</name>
    <dbReference type="NCBI Taxonomy" id="347529"/>
    <lineage>
        <taxon>Eukaryota</taxon>
        <taxon>Viridiplantae</taxon>
        <taxon>Streptophyta</taxon>
        <taxon>Embryophyta</taxon>
        <taxon>Tracheophyta</taxon>
        <taxon>Spermatophyta</taxon>
        <taxon>Magnoliopsida</taxon>
        <taxon>eudicotyledons</taxon>
        <taxon>Gunneridae</taxon>
        <taxon>Pentapetalae</taxon>
        <taxon>asterids</taxon>
        <taxon>campanulids</taxon>
        <taxon>Asterales</taxon>
        <taxon>Asteraceae</taxon>
        <taxon>Carduoideae</taxon>
        <taxon>Cardueae</taxon>
        <taxon>Centaureinae</taxon>
        <taxon>Centaurea</taxon>
    </lineage>
</organism>
<evidence type="ECO:0000313" key="2">
    <source>
        <dbReference type="Proteomes" id="UP001172457"/>
    </source>
</evidence>
<dbReference type="Proteomes" id="UP001172457">
    <property type="component" value="Chromosome 7"/>
</dbReference>
<accession>A0AA38SEK0</accession>
<keyword evidence="2" id="KW-1185">Reference proteome</keyword>
<name>A0AA38SEK0_9ASTR</name>
<comment type="caution">
    <text evidence="1">The sequence shown here is derived from an EMBL/GenBank/DDBJ whole genome shotgun (WGS) entry which is preliminary data.</text>
</comment>
<evidence type="ECO:0000313" key="1">
    <source>
        <dbReference type="EMBL" id="KAJ9540579.1"/>
    </source>
</evidence>
<dbReference type="EMBL" id="JARYMX010000007">
    <property type="protein sequence ID" value="KAJ9540579.1"/>
    <property type="molecule type" value="Genomic_DNA"/>
</dbReference>
<dbReference type="AlphaFoldDB" id="A0AA38SEK0"/>
<protein>
    <submittedName>
        <fullName evidence="1">Uncharacterized protein</fullName>
    </submittedName>
</protein>
<reference evidence="1" key="1">
    <citation type="submission" date="2023-03" db="EMBL/GenBank/DDBJ databases">
        <title>Chromosome-scale reference genome and RAD-based genetic map of yellow starthistle (Centaurea solstitialis) reveal putative structural variation and QTLs associated with invader traits.</title>
        <authorList>
            <person name="Reatini B."/>
            <person name="Cang F.A."/>
            <person name="Jiang Q."/>
            <person name="Mckibben M.T.W."/>
            <person name="Barker M.S."/>
            <person name="Rieseberg L.H."/>
            <person name="Dlugosch K.M."/>
        </authorList>
    </citation>
    <scope>NUCLEOTIDE SEQUENCE</scope>
    <source>
        <strain evidence="1">CAN-66</strain>
        <tissue evidence="1">Leaf</tissue>
    </source>
</reference>